<sequence>MSGSKAKQMLVPCRTVTQANFFPVYITQSQLLLYSIAKQTNTASNNISHCYYCH</sequence>
<organism evidence="1 2">
    <name type="scientific">Nomascus leucogenys</name>
    <name type="common">Northern white-cheeked gibbon</name>
    <name type="synonym">Hylobates leucogenys</name>
    <dbReference type="NCBI Taxonomy" id="61853"/>
    <lineage>
        <taxon>Eukaryota</taxon>
        <taxon>Metazoa</taxon>
        <taxon>Chordata</taxon>
        <taxon>Craniata</taxon>
        <taxon>Vertebrata</taxon>
        <taxon>Euteleostomi</taxon>
        <taxon>Mammalia</taxon>
        <taxon>Eutheria</taxon>
        <taxon>Euarchontoglires</taxon>
        <taxon>Primates</taxon>
        <taxon>Haplorrhini</taxon>
        <taxon>Catarrhini</taxon>
        <taxon>Hylobatidae</taxon>
        <taxon>Nomascus</taxon>
    </lineage>
</organism>
<reference evidence="1" key="2">
    <citation type="submission" date="2025-08" db="UniProtKB">
        <authorList>
            <consortium name="Ensembl"/>
        </authorList>
    </citation>
    <scope>IDENTIFICATION</scope>
</reference>
<accession>A0A2I3H171</accession>
<evidence type="ECO:0000313" key="2">
    <source>
        <dbReference type="Proteomes" id="UP000001073"/>
    </source>
</evidence>
<dbReference type="GeneTree" id="ENSGT00980000199031"/>
<keyword evidence="2" id="KW-1185">Reference proteome</keyword>
<dbReference type="AlphaFoldDB" id="A0A2I3H171"/>
<dbReference type="OMA" id="TQANFFP"/>
<protein>
    <submittedName>
        <fullName evidence="1">Uncharacterized protein</fullName>
    </submittedName>
</protein>
<evidence type="ECO:0000313" key="1">
    <source>
        <dbReference type="Ensembl" id="ENSNLEP00000037260.1"/>
    </source>
</evidence>
<dbReference type="InParanoid" id="A0A2I3H171"/>
<proteinExistence type="predicted"/>
<dbReference type="Proteomes" id="UP000001073">
    <property type="component" value="Chromosome 13"/>
</dbReference>
<reference evidence="1" key="3">
    <citation type="submission" date="2025-09" db="UniProtKB">
        <authorList>
            <consortium name="Ensembl"/>
        </authorList>
    </citation>
    <scope>IDENTIFICATION</scope>
</reference>
<name>A0A2I3H171_NOMLE</name>
<dbReference type="EMBL" id="ADFV01004371">
    <property type="status" value="NOT_ANNOTATED_CDS"/>
    <property type="molecule type" value="Genomic_DNA"/>
</dbReference>
<dbReference type="Ensembl" id="ENSNLET00000052027.1">
    <property type="protein sequence ID" value="ENSNLEP00000037260.1"/>
    <property type="gene ID" value="ENSNLEG00000029758.1"/>
</dbReference>
<reference evidence="1 2" key="1">
    <citation type="submission" date="2012-10" db="EMBL/GenBank/DDBJ databases">
        <authorList>
            <consortium name="Gibbon Genome Sequencing Consortium"/>
        </authorList>
    </citation>
    <scope>NUCLEOTIDE SEQUENCE [LARGE SCALE GENOMIC DNA]</scope>
</reference>